<name>A0A0T5VPT0_9SPHI</name>
<gene>
    <name evidence="1" type="ORF">ASU31_12585</name>
</gene>
<organism evidence="1 2">
    <name type="scientific">Pedobacter ginsenosidimutans</name>
    <dbReference type="NCBI Taxonomy" id="687842"/>
    <lineage>
        <taxon>Bacteria</taxon>
        <taxon>Pseudomonadati</taxon>
        <taxon>Bacteroidota</taxon>
        <taxon>Sphingobacteriia</taxon>
        <taxon>Sphingobacteriales</taxon>
        <taxon>Sphingobacteriaceae</taxon>
        <taxon>Pedobacter</taxon>
    </lineage>
</organism>
<dbReference type="Proteomes" id="UP000051950">
    <property type="component" value="Unassembled WGS sequence"/>
</dbReference>
<dbReference type="AlphaFoldDB" id="A0A0T5VPT0"/>
<protein>
    <submittedName>
        <fullName evidence="1">Uncharacterized protein</fullName>
    </submittedName>
</protein>
<proteinExistence type="predicted"/>
<dbReference type="EMBL" id="LMZQ01000007">
    <property type="protein sequence ID" value="KRT15816.1"/>
    <property type="molecule type" value="Genomic_DNA"/>
</dbReference>
<evidence type="ECO:0000313" key="2">
    <source>
        <dbReference type="Proteomes" id="UP000051950"/>
    </source>
</evidence>
<reference evidence="1 2" key="1">
    <citation type="submission" date="2015-11" db="EMBL/GenBank/DDBJ databases">
        <title>Sequence of Pedobacter ginsenosidimutans.</title>
        <authorList>
            <person name="Carson E."/>
            <person name="Keyser V."/>
            <person name="Newman J."/>
            <person name="Miller J."/>
        </authorList>
    </citation>
    <scope>NUCLEOTIDE SEQUENCE [LARGE SCALE GENOMIC DNA]</scope>
    <source>
        <strain evidence="1 2">KACC 14530</strain>
    </source>
</reference>
<accession>A0A0T5VPT0</accession>
<keyword evidence="2" id="KW-1185">Reference proteome</keyword>
<sequence>MFVPVLRYIPALRSGDAAATGARHFYSARKDTKLTEVLYYKPWLNKPYCSGYPFCCTNQQNPANHHKKIGAERRTAVTERQTPALRNSKINFLKRRKIC</sequence>
<evidence type="ECO:0000313" key="1">
    <source>
        <dbReference type="EMBL" id="KRT15816.1"/>
    </source>
</evidence>
<comment type="caution">
    <text evidence="1">The sequence shown here is derived from an EMBL/GenBank/DDBJ whole genome shotgun (WGS) entry which is preliminary data.</text>
</comment>